<protein>
    <submittedName>
        <fullName evidence="2">Uncharacterized protein</fullName>
    </submittedName>
</protein>
<dbReference type="Proteomes" id="UP000283509">
    <property type="component" value="Unassembled WGS sequence"/>
</dbReference>
<feature type="compositionally biased region" description="Pro residues" evidence="1">
    <location>
        <begin position="146"/>
        <end position="156"/>
    </location>
</feature>
<evidence type="ECO:0000313" key="3">
    <source>
        <dbReference type="Proteomes" id="UP000283509"/>
    </source>
</evidence>
<feature type="compositionally biased region" description="Pro residues" evidence="1">
    <location>
        <begin position="249"/>
        <end position="263"/>
    </location>
</feature>
<keyword evidence="3" id="KW-1185">Reference proteome</keyword>
<dbReference type="AlphaFoldDB" id="A0A3R7QEQ4"/>
<comment type="caution">
    <text evidence="2">The sequence shown here is derived from an EMBL/GenBank/DDBJ whole genome shotgun (WGS) entry which is preliminary data.</text>
</comment>
<reference evidence="2 3" key="1">
    <citation type="submission" date="2018-04" db="EMBL/GenBank/DDBJ databases">
        <authorList>
            <person name="Zhang X."/>
            <person name="Yuan J."/>
            <person name="Li F."/>
            <person name="Xiang J."/>
        </authorList>
    </citation>
    <scope>NUCLEOTIDE SEQUENCE [LARGE SCALE GENOMIC DNA]</scope>
    <source>
        <tissue evidence="2">Muscle</tissue>
    </source>
</reference>
<evidence type="ECO:0000313" key="2">
    <source>
        <dbReference type="EMBL" id="ROT65031.1"/>
    </source>
</evidence>
<accession>A0A3R7QEQ4</accession>
<name>A0A3R7QEQ4_PENVA</name>
<feature type="compositionally biased region" description="Basic and acidic residues" evidence="1">
    <location>
        <begin position="97"/>
        <end position="106"/>
    </location>
</feature>
<proteinExistence type="predicted"/>
<feature type="compositionally biased region" description="Low complexity" evidence="1">
    <location>
        <begin position="182"/>
        <end position="196"/>
    </location>
</feature>
<feature type="compositionally biased region" description="Pro residues" evidence="1">
    <location>
        <begin position="210"/>
        <end position="221"/>
    </location>
</feature>
<reference evidence="2 3" key="2">
    <citation type="submission" date="2019-01" db="EMBL/GenBank/DDBJ databases">
        <title>The decoding of complex shrimp genome reveals the adaptation for benthos swimmer, frequently molting mechanism and breeding impact on genome.</title>
        <authorList>
            <person name="Sun Y."/>
            <person name="Gao Y."/>
            <person name="Yu Y."/>
        </authorList>
    </citation>
    <scope>NUCLEOTIDE SEQUENCE [LARGE SCALE GENOMIC DNA]</scope>
    <source>
        <tissue evidence="2">Muscle</tissue>
    </source>
</reference>
<feature type="region of interest" description="Disordered" evidence="1">
    <location>
        <begin position="236"/>
        <end position="263"/>
    </location>
</feature>
<sequence length="446" mass="49687">MTNQHMPGGADFSTRVDRLGENACFRALEDATRASLACCPYGIADLSDIRTTDSPPPPPPLLAPRVVRQWDRSTGAPTSVHEPGPGRYLGVSNGQPGRREDLRSDPEDVGVSGRVGVGAGRASLDPPPFLRSTCARSCCLSGKGHFPPPPHLPPTPSHTYPECPSSRRPKRKHDDNQPPSRPFTRPYPYTPNRTRPIGTRPAVSRTRPVPAQPYPTVPPQPYRTQPYQAVPPQRVAVSARTQPSASPVPTQPYPPTRTPHQPYPPNRTRQTVTHPPYHPAVPAQPYAPAVPTHQPYPPRPTRNPPYHPAVTHPTVPATRTHTRRYPTQPYPALTVTHPPYHPTVTHANRTHLHPQPYPPSRTTQYPPYRLAVPTHPLPYPPPYAQQRIHHPVPNPYRPPYPPVYHTPPYRTQPYPSSRTHLAVPTQTRPIQPYPPSQYVYRGSGYE</sequence>
<feature type="region of interest" description="Disordered" evidence="1">
    <location>
        <begin position="74"/>
        <end position="127"/>
    </location>
</feature>
<organism evidence="2 3">
    <name type="scientific">Penaeus vannamei</name>
    <name type="common">Whiteleg shrimp</name>
    <name type="synonym">Litopenaeus vannamei</name>
    <dbReference type="NCBI Taxonomy" id="6689"/>
    <lineage>
        <taxon>Eukaryota</taxon>
        <taxon>Metazoa</taxon>
        <taxon>Ecdysozoa</taxon>
        <taxon>Arthropoda</taxon>
        <taxon>Crustacea</taxon>
        <taxon>Multicrustacea</taxon>
        <taxon>Malacostraca</taxon>
        <taxon>Eumalacostraca</taxon>
        <taxon>Eucarida</taxon>
        <taxon>Decapoda</taxon>
        <taxon>Dendrobranchiata</taxon>
        <taxon>Penaeoidea</taxon>
        <taxon>Penaeidae</taxon>
        <taxon>Penaeus</taxon>
    </lineage>
</organism>
<dbReference type="PRINTS" id="PR01217">
    <property type="entry name" value="PRICHEXTENSN"/>
</dbReference>
<dbReference type="EMBL" id="QCYY01003152">
    <property type="protein sequence ID" value="ROT65031.1"/>
    <property type="molecule type" value="Genomic_DNA"/>
</dbReference>
<feature type="region of interest" description="Disordered" evidence="1">
    <location>
        <begin position="146"/>
        <end position="222"/>
    </location>
</feature>
<gene>
    <name evidence="2" type="ORF">C7M84_017014</name>
</gene>
<evidence type="ECO:0000256" key="1">
    <source>
        <dbReference type="SAM" id="MobiDB-lite"/>
    </source>
</evidence>